<dbReference type="InterPro" id="IPR045121">
    <property type="entry name" value="CoAse"/>
</dbReference>
<dbReference type="InterPro" id="IPR000086">
    <property type="entry name" value="NUDIX_hydrolase_dom"/>
</dbReference>
<keyword evidence="6" id="KW-0464">Manganese</keyword>
<keyword evidence="3" id="KW-0479">Metal-binding</keyword>
<proteinExistence type="predicted"/>
<evidence type="ECO:0000256" key="3">
    <source>
        <dbReference type="ARBA" id="ARBA00022723"/>
    </source>
</evidence>
<gene>
    <name evidence="8" type="ORF">MNBD_NITROSPINAE01-1351</name>
</gene>
<feature type="domain" description="Nudix hydrolase" evidence="7">
    <location>
        <begin position="43"/>
        <end position="183"/>
    </location>
</feature>
<evidence type="ECO:0000256" key="6">
    <source>
        <dbReference type="ARBA" id="ARBA00023211"/>
    </source>
</evidence>
<dbReference type="GO" id="GO:0010945">
    <property type="term" value="F:coenzyme A diphosphatase activity"/>
    <property type="evidence" value="ECO:0007669"/>
    <property type="project" value="InterPro"/>
</dbReference>
<dbReference type="InterPro" id="IPR020084">
    <property type="entry name" value="NUDIX_hydrolase_CS"/>
</dbReference>
<sequence length="204" mass="22825">MSAGLFFNKVNSCRVKRMDASDLFEKIKSLVTPKPSLPENNSLRKAAVLVTLLVENGEASFGLMLRADSLLKHASQISFPGGHMEKGETPAETALRETEEEIGVLQSSFEIAGHMEPVATFTTGYLVWPVVGVLRRRPKIKLNPKEVNEFFWVPVGIFSDAKNYTHRSVIMNGEKKPRRAILFNGYEIWGVTLRIIELLIGPVR</sequence>
<accession>A0A3B1CGV4</accession>
<dbReference type="Pfam" id="PF00293">
    <property type="entry name" value="NUDIX"/>
    <property type="match status" value="1"/>
</dbReference>
<dbReference type="AlphaFoldDB" id="A0A3B1CGV4"/>
<name>A0A3B1CGV4_9ZZZZ</name>
<evidence type="ECO:0000256" key="1">
    <source>
        <dbReference type="ARBA" id="ARBA00001936"/>
    </source>
</evidence>
<comment type="cofactor">
    <cofactor evidence="1">
        <name>Mn(2+)</name>
        <dbReference type="ChEBI" id="CHEBI:29035"/>
    </cofactor>
</comment>
<dbReference type="PANTHER" id="PTHR12992:SF11">
    <property type="entry name" value="MITOCHONDRIAL COENZYME A DIPHOSPHATASE NUDT8"/>
    <property type="match status" value="1"/>
</dbReference>
<dbReference type="InterPro" id="IPR015797">
    <property type="entry name" value="NUDIX_hydrolase-like_dom_sf"/>
</dbReference>
<evidence type="ECO:0000256" key="5">
    <source>
        <dbReference type="ARBA" id="ARBA00022842"/>
    </source>
</evidence>
<evidence type="ECO:0000259" key="7">
    <source>
        <dbReference type="PROSITE" id="PS51462"/>
    </source>
</evidence>
<evidence type="ECO:0000256" key="4">
    <source>
        <dbReference type="ARBA" id="ARBA00022801"/>
    </source>
</evidence>
<dbReference type="CDD" id="cd03426">
    <property type="entry name" value="NUDIX_CoAse_Nudt7"/>
    <property type="match status" value="1"/>
</dbReference>
<reference evidence="8" key="1">
    <citation type="submission" date="2018-06" db="EMBL/GenBank/DDBJ databases">
        <authorList>
            <person name="Zhirakovskaya E."/>
        </authorList>
    </citation>
    <scope>NUCLEOTIDE SEQUENCE</scope>
</reference>
<dbReference type="Gene3D" id="3.90.79.10">
    <property type="entry name" value="Nucleoside Triphosphate Pyrophosphohydrolase"/>
    <property type="match status" value="1"/>
</dbReference>
<dbReference type="SUPFAM" id="SSF55811">
    <property type="entry name" value="Nudix"/>
    <property type="match status" value="1"/>
</dbReference>
<keyword evidence="4 8" id="KW-0378">Hydrolase</keyword>
<keyword evidence="5" id="KW-0460">Magnesium</keyword>
<evidence type="ECO:0000313" key="8">
    <source>
        <dbReference type="EMBL" id="VAX16017.1"/>
    </source>
</evidence>
<dbReference type="GO" id="GO:0046872">
    <property type="term" value="F:metal ion binding"/>
    <property type="evidence" value="ECO:0007669"/>
    <property type="project" value="UniProtKB-KW"/>
</dbReference>
<dbReference type="PROSITE" id="PS51462">
    <property type="entry name" value="NUDIX"/>
    <property type="match status" value="1"/>
</dbReference>
<dbReference type="EMBL" id="UOGC01000021">
    <property type="protein sequence ID" value="VAX16017.1"/>
    <property type="molecule type" value="Genomic_DNA"/>
</dbReference>
<protein>
    <submittedName>
        <fullName evidence="8">Uncharacterized Nudix hydrolase NudL</fullName>
    </submittedName>
</protein>
<dbReference type="PROSITE" id="PS00893">
    <property type="entry name" value="NUDIX_BOX"/>
    <property type="match status" value="1"/>
</dbReference>
<evidence type="ECO:0000256" key="2">
    <source>
        <dbReference type="ARBA" id="ARBA00001946"/>
    </source>
</evidence>
<organism evidence="8">
    <name type="scientific">hydrothermal vent metagenome</name>
    <dbReference type="NCBI Taxonomy" id="652676"/>
    <lineage>
        <taxon>unclassified sequences</taxon>
        <taxon>metagenomes</taxon>
        <taxon>ecological metagenomes</taxon>
    </lineage>
</organism>
<dbReference type="PANTHER" id="PTHR12992">
    <property type="entry name" value="NUDIX HYDROLASE"/>
    <property type="match status" value="1"/>
</dbReference>
<comment type="cofactor">
    <cofactor evidence="2">
        <name>Mg(2+)</name>
        <dbReference type="ChEBI" id="CHEBI:18420"/>
    </cofactor>
</comment>